<gene>
    <name evidence="4" type="primary">thpR</name>
    <name evidence="4" type="ORF">ENN04_02395</name>
</gene>
<dbReference type="GO" id="GO:0008664">
    <property type="term" value="F:RNA 2',3'-cyclic 3'-phosphodiesterase activity"/>
    <property type="evidence" value="ECO:0007669"/>
    <property type="project" value="UniProtKB-EC"/>
</dbReference>
<dbReference type="AlphaFoldDB" id="A0A7C5SYB4"/>
<dbReference type="NCBIfam" id="TIGR02258">
    <property type="entry name" value="2_5_ligase"/>
    <property type="match status" value="1"/>
</dbReference>
<evidence type="ECO:0000256" key="2">
    <source>
        <dbReference type="HAMAP-Rule" id="MF_01940"/>
    </source>
</evidence>
<dbReference type="PANTHER" id="PTHR35561">
    <property type="entry name" value="RNA 2',3'-CYCLIC PHOSPHODIESTERASE"/>
    <property type="match status" value="1"/>
</dbReference>
<dbReference type="SUPFAM" id="SSF55144">
    <property type="entry name" value="LigT-like"/>
    <property type="match status" value="1"/>
</dbReference>
<dbReference type="HAMAP" id="MF_01940">
    <property type="entry name" value="RNA_CPDase"/>
    <property type="match status" value="1"/>
</dbReference>
<dbReference type="GO" id="GO:0004113">
    <property type="term" value="F:2',3'-cyclic-nucleotide 3'-phosphodiesterase activity"/>
    <property type="evidence" value="ECO:0007669"/>
    <property type="project" value="InterPro"/>
</dbReference>
<keyword evidence="1 2" id="KW-0378">Hydrolase</keyword>
<dbReference type="PANTHER" id="PTHR35561:SF1">
    <property type="entry name" value="RNA 2',3'-CYCLIC PHOSPHODIESTERASE"/>
    <property type="match status" value="1"/>
</dbReference>
<dbReference type="EC" id="3.1.4.58" evidence="2"/>
<dbReference type="EMBL" id="DSAC01000026">
    <property type="protein sequence ID" value="HHO73469.1"/>
    <property type="molecule type" value="Genomic_DNA"/>
</dbReference>
<evidence type="ECO:0000313" key="4">
    <source>
        <dbReference type="EMBL" id="HHO73469.1"/>
    </source>
</evidence>
<comment type="caution">
    <text evidence="4">The sequence shown here is derived from an EMBL/GenBank/DDBJ whole genome shotgun (WGS) entry which is preliminary data.</text>
</comment>
<organism evidence="4">
    <name type="scientific">Thermocrinis ruber</name>
    <dbReference type="NCBI Taxonomy" id="75906"/>
    <lineage>
        <taxon>Bacteria</taxon>
        <taxon>Pseudomonadati</taxon>
        <taxon>Aquificota</taxon>
        <taxon>Aquificia</taxon>
        <taxon>Aquificales</taxon>
        <taxon>Aquificaceae</taxon>
        <taxon>Thermocrinis</taxon>
    </lineage>
</organism>
<sequence>MVRVFVGFFSTKTIQEQVERLKEQTEDFIKGKWVEPQNYHMTFQFIGEVPEEKLMDIIKGVQEVSQRNKPIRVKYKSLGVFPDIDKARVLWIGVSEGADRLKALAKDVYNTNKKYGIKSDGKPFYPHVTICRIKEYDKKKLKNLLKRYENYNFGEDLVDRISIIRSSLTSIGPIYSVLEEFHLNG</sequence>
<dbReference type="InterPro" id="IPR004175">
    <property type="entry name" value="RNA_CPDase"/>
</dbReference>
<evidence type="ECO:0000259" key="3">
    <source>
        <dbReference type="Pfam" id="PF02834"/>
    </source>
</evidence>
<feature type="short sequence motif" description="HXTX 1" evidence="2">
    <location>
        <begin position="40"/>
        <end position="43"/>
    </location>
</feature>
<accession>A0A7C5SYB4</accession>
<feature type="domain" description="Phosphoesterase HXTX" evidence="3">
    <location>
        <begin position="93"/>
        <end position="175"/>
    </location>
</feature>
<protein>
    <recommendedName>
        <fullName evidence="2">RNA 2',3'-cyclic phosphodiesterase</fullName>
        <shortName evidence="2">RNA 2',3'-CPDase</shortName>
        <ecNumber evidence="2">3.1.4.58</ecNumber>
    </recommendedName>
</protein>
<reference evidence="4" key="1">
    <citation type="journal article" date="2020" name="mSystems">
        <title>Genome- and Community-Level Interaction Insights into Carbon Utilization and Element Cycling Functions of Hydrothermarchaeota in Hydrothermal Sediment.</title>
        <authorList>
            <person name="Zhou Z."/>
            <person name="Liu Y."/>
            <person name="Xu W."/>
            <person name="Pan J."/>
            <person name="Luo Z.H."/>
            <person name="Li M."/>
        </authorList>
    </citation>
    <scope>NUCLEOTIDE SEQUENCE [LARGE SCALE GENOMIC DNA]</scope>
    <source>
        <strain evidence="4">SpSt-114</strain>
    </source>
</reference>
<dbReference type="InterPro" id="IPR009097">
    <property type="entry name" value="Cyclic_Pdiesterase"/>
</dbReference>
<feature type="domain" description="Phosphoesterase HXTX" evidence="3">
    <location>
        <begin position="12"/>
        <end position="91"/>
    </location>
</feature>
<dbReference type="InterPro" id="IPR014051">
    <property type="entry name" value="Phosphoesterase_HXTX"/>
</dbReference>
<comment type="catalytic activity">
    <reaction evidence="2">
        <text>a 3'-end 2',3'-cyclophospho-ribonucleotide-RNA + H2O = a 3'-end 2'-phospho-ribonucleotide-RNA + H(+)</text>
        <dbReference type="Rhea" id="RHEA:11828"/>
        <dbReference type="Rhea" id="RHEA-COMP:10464"/>
        <dbReference type="Rhea" id="RHEA-COMP:17353"/>
        <dbReference type="ChEBI" id="CHEBI:15377"/>
        <dbReference type="ChEBI" id="CHEBI:15378"/>
        <dbReference type="ChEBI" id="CHEBI:83064"/>
        <dbReference type="ChEBI" id="CHEBI:173113"/>
        <dbReference type="EC" id="3.1.4.58"/>
    </reaction>
</comment>
<evidence type="ECO:0000256" key="1">
    <source>
        <dbReference type="ARBA" id="ARBA00022801"/>
    </source>
</evidence>
<proteinExistence type="inferred from homology"/>
<dbReference type="Gene3D" id="3.90.1140.10">
    <property type="entry name" value="Cyclic phosphodiesterase"/>
    <property type="match status" value="1"/>
</dbReference>
<feature type="active site" description="Proton acceptor" evidence="2">
    <location>
        <position position="127"/>
    </location>
</feature>
<comment type="similarity">
    <text evidence="2">Belongs to the 2H phosphoesterase superfamily. ThpR family.</text>
</comment>
<name>A0A7C5SYB4_9AQUI</name>
<dbReference type="Pfam" id="PF02834">
    <property type="entry name" value="LigT_PEase"/>
    <property type="match status" value="2"/>
</dbReference>
<feature type="short sequence motif" description="HXTX 2" evidence="2">
    <location>
        <begin position="127"/>
        <end position="130"/>
    </location>
</feature>
<feature type="active site" description="Proton donor" evidence="2">
    <location>
        <position position="40"/>
    </location>
</feature>
<comment type="function">
    <text evidence="2">Hydrolyzes RNA 2',3'-cyclic phosphodiester to an RNA 2'-phosphomonoester.</text>
</comment>